<reference evidence="5" key="1">
    <citation type="submission" date="2016-10" db="EMBL/GenBank/DDBJ databases">
        <authorList>
            <person name="Varghese N."/>
            <person name="Submissions S."/>
        </authorList>
    </citation>
    <scope>NUCLEOTIDE SEQUENCE [LARGE SCALE GENOMIC DNA]</scope>
    <source>
        <strain evidence="5">DSM 43163</strain>
    </source>
</reference>
<keyword evidence="5" id="KW-1185">Reference proteome</keyword>
<dbReference type="InterPro" id="IPR001680">
    <property type="entry name" value="WD40_rpt"/>
</dbReference>
<dbReference type="PROSITE" id="PS50082">
    <property type="entry name" value="WD_REPEATS_2"/>
    <property type="match status" value="1"/>
</dbReference>
<keyword evidence="2" id="KW-0677">Repeat</keyword>
<dbReference type="SMART" id="SM00320">
    <property type="entry name" value="WD40"/>
    <property type="match status" value="1"/>
</dbReference>
<name>A0A1H6BI37_9ACTN</name>
<dbReference type="Gene3D" id="2.130.10.10">
    <property type="entry name" value="YVTN repeat-like/Quinoprotein amine dehydrogenase"/>
    <property type="match status" value="1"/>
</dbReference>
<dbReference type="InterPro" id="IPR015943">
    <property type="entry name" value="WD40/YVTN_repeat-like_dom_sf"/>
</dbReference>
<proteinExistence type="predicted"/>
<sequence length="138" mass="14837">MGLWDLATRRLRDRFDTGDCGGVGALAFEPGGAVLATGGGDGTVRLWDLATHRQIGGPVGANMNESPFRIASALRWVRYGKGGRLVAGDFMGLVQEWDVARPADPAAAVCALVGRDLTRAERVRHLPEKARDLRVCRP</sequence>
<dbReference type="PROSITE" id="PS00678">
    <property type="entry name" value="WD_REPEATS_1"/>
    <property type="match status" value="1"/>
</dbReference>
<dbReference type="Pfam" id="PF00400">
    <property type="entry name" value="WD40"/>
    <property type="match status" value="1"/>
</dbReference>
<dbReference type="InterPro" id="IPR019775">
    <property type="entry name" value="WD40_repeat_CS"/>
</dbReference>
<dbReference type="PROSITE" id="PS50294">
    <property type="entry name" value="WD_REPEATS_REGION"/>
    <property type="match status" value="1"/>
</dbReference>
<gene>
    <name evidence="4" type="ORF">SAMN04489712_107129</name>
</gene>
<protein>
    <submittedName>
        <fullName evidence="4">Uncharacterized protein</fullName>
    </submittedName>
</protein>
<evidence type="ECO:0000256" key="1">
    <source>
        <dbReference type="ARBA" id="ARBA00022574"/>
    </source>
</evidence>
<dbReference type="EMBL" id="FNVO01000007">
    <property type="protein sequence ID" value="SEG60408.1"/>
    <property type="molecule type" value="Genomic_DNA"/>
</dbReference>
<organism evidence="4 5">
    <name type="scientific">Thermomonospora echinospora</name>
    <dbReference type="NCBI Taxonomy" id="1992"/>
    <lineage>
        <taxon>Bacteria</taxon>
        <taxon>Bacillati</taxon>
        <taxon>Actinomycetota</taxon>
        <taxon>Actinomycetes</taxon>
        <taxon>Streptosporangiales</taxon>
        <taxon>Thermomonosporaceae</taxon>
        <taxon>Thermomonospora</taxon>
    </lineage>
</organism>
<feature type="repeat" description="WD" evidence="3">
    <location>
        <begin position="16"/>
        <end position="57"/>
    </location>
</feature>
<dbReference type="InterPro" id="IPR011047">
    <property type="entry name" value="Quinoprotein_ADH-like_sf"/>
</dbReference>
<evidence type="ECO:0000256" key="2">
    <source>
        <dbReference type="ARBA" id="ARBA00022737"/>
    </source>
</evidence>
<accession>A0A1H6BI37</accession>
<dbReference type="SUPFAM" id="SSF50998">
    <property type="entry name" value="Quinoprotein alcohol dehydrogenase-like"/>
    <property type="match status" value="1"/>
</dbReference>
<dbReference type="Proteomes" id="UP000236723">
    <property type="component" value="Unassembled WGS sequence"/>
</dbReference>
<evidence type="ECO:0000313" key="5">
    <source>
        <dbReference type="Proteomes" id="UP000236723"/>
    </source>
</evidence>
<evidence type="ECO:0000313" key="4">
    <source>
        <dbReference type="EMBL" id="SEG60408.1"/>
    </source>
</evidence>
<evidence type="ECO:0000256" key="3">
    <source>
        <dbReference type="PROSITE-ProRule" id="PRU00221"/>
    </source>
</evidence>
<dbReference type="AlphaFoldDB" id="A0A1H6BI37"/>
<dbReference type="OrthoDB" id="414967at2"/>
<keyword evidence="1 3" id="KW-0853">WD repeat</keyword>